<dbReference type="SUPFAM" id="SSF48113">
    <property type="entry name" value="Heme-dependent peroxidases"/>
    <property type="match status" value="1"/>
</dbReference>
<comment type="catalytic activity">
    <reaction evidence="25">
        <text>(9Z,12Z)-octadecadienoate + AH2 + O2 = (13S)-hydroxy-(9Z,11E)-octadecadienoate + A + H2O</text>
        <dbReference type="Rhea" id="RHEA:75451"/>
        <dbReference type="ChEBI" id="CHEBI:13193"/>
        <dbReference type="ChEBI" id="CHEBI:15377"/>
        <dbReference type="ChEBI" id="CHEBI:15379"/>
        <dbReference type="ChEBI" id="CHEBI:17499"/>
        <dbReference type="ChEBI" id="CHEBI:30245"/>
        <dbReference type="ChEBI" id="CHEBI:90850"/>
    </reaction>
    <physiologicalReaction direction="left-to-right" evidence="25">
        <dbReference type="Rhea" id="RHEA:75452"/>
    </physiologicalReaction>
</comment>
<keyword evidence="19 27" id="KW-0408">Iron</keyword>
<comment type="caution">
    <text evidence="28">Lacks conserved residue(s) required for the propagation of feature annotation.</text>
</comment>
<comment type="subcellular location">
    <subcellularLocation>
        <location evidence="3">Endoplasmic reticulum membrane</location>
    </subcellularLocation>
    <subcellularLocation>
        <location evidence="2">Microsome membrane</location>
    </subcellularLocation>
</comment>
<name>A0A0U2IGU9_9CNID</name>
<evidence type="ECO:0000256" key="5">
    <source>
        <dbReference type="ARBA" id="ARBA00008928"/>
    </source>
</evidence>
<dbReference type="PANTHER" id="PTHR11903">
    <property type="entry name" value="PROSTAGLANDIN G/H SYNTHASE"/>
    <property type="match status" value="1"/>
</dbReference>
<organism evidence="31">
    <name type="scientific">Eunicella verrucosa</name>
    <dbReference type="NCBI Taxonomy" id="396355"/>
    <lineage>
        <taxon>Eukaryota</taxon>
        <taxon>Metazoa</taxon>
        <taxon>Cnidaria</taxon>
        <taxon>Anthozoa</taxon>
        <taxon>Octocorallia</taxon>
        <taxon>Malacalcyonacea</taxon>
        <taxon>Eunicellidae</taxon>
        <taxon>Eunicella</taxon>
    </lineage>
</organism>
<dbReference type="Gene3D" id="2.10.25.10">
    <property type="entry name" value="Laminin"/>
    <property type="match status" value="1"/>
</dbReference>
<comment type="pathway">
    <text evidence="4">Lipid metabolism; prostaglandin biosynthesis.</text>
</comment>
<sequence length="596" mass="68490">MASFKLLLLFGGLLSSLQAVLVSSEASVNPCCSFPCENGGVCVDDGDKYTCDCTRTGHYGVNCQKSSWSTWFKSLIAPSEQTKHFFLTHFNWFWWIVNNVAFIRNPLMRAVYFSRTDFIPVPHVYTSHHEYPTMEAHYNRSYFARTLPPVPKNCPTPFGVAGKKELPPAEEVANKFLKRGKFKTDHTNTSWLFMFFAQHFTHQFFKTIYHKPAFTWGNHGVDVSHIYGQDIERQNKLRSFKDGKLKSQMVNGEEWPPYLKDVDNVTMQYLPNTPEDQKFALGHPFYGMLPGLFMYAAIWLREHNRVCTILRKEHPHWEDERLYQAGKLIITGELIKIVIEDYVNHLANYNVKLKYNPELLFDSGFDYDNRIHVEFNHMYHWHPFSPDEFDVSGTTYTIDEFMYHPEIVVKHGMSSFVDSMSKGLCGKMSHHNHGKHTLDVGVEVIKHQRELRMQSFNNYRKHFGLKPYTSFEEMTDDPQMAAELQEIYGDVNAIDLYVGFFIEKGLTTSPFGITMIAFGAPFSLRGLLSNPVSSATYWKPSTFGGDVGFDIVKTATLEKLFCQNISGKCPLVTFTVPDSIARETRKVLAASAKDEL</sequence>
<evidence type="ECO:0000256" key="2">
    <source>
        <dbReference type="ARBA" id="ARBA00004524"/>
    </source>
</evidence>
<keyword evidence="13 27" id="KW-0479">Metal-binding</keyword>
<protein>
    <recommendedName>
        <fullName evidence="7">prostaglandin-endoperoxide synthase</fullName>
        <ecNumber evidence="7">1.14.99.1</ecNumber>
    </recommendedName>
</protein>
<evidence type="ECO:0000256" key="21">
    <source>
        <dbReference type="ARBA" id="ARBA00023157"/>
    </source>
</evidence>
<accession>A0A0U2IGU9</accession>
<comment type="catalytic activity">
    <reaction evidence="23">
        <text>(9Z,12Z)-octadecadienoate + AH2 + O2 = (9S)-hydroxy-(10E,12Z)-octadecadienoate + A + H2O</text>
        <dbReference type="Rhea" id="RHEA:75459"/>
        <dbReference type="ChEBI" id="CHEBI:13193"/>
        <dbReference type="ChEBI" id="CHEBI:15377"/>
        <dbReference type="ChEBI" id="CHEBI:15379"/>
        <dbReference type="ChEBI" id="CHEBI:17499"/>
        <dbReference type="ChEBI" id="CHEBI:30245"/>
        <dbReference type="ChEBI" id="CHEBI:77852"/>
    </reaction>
    <physiologicalReaction direction="left-to-right" evidence="23">
        <dbReference type="Rhea" id="RHEA:75460"/>
    </physiologicalReaction>
</comment>
<dbReference type="GO" id="GO:0006979">
    <property type="term" value="P:response to oxidative stress"/>
    <property type="evidence" value="ECO:0007669"/>
    <property type="project" value="InterPro"/>
</dbReference>
<dbReference type="GO" id="GO:0005789">
    <property type="term" value="C:endoplasmic reticulum membrane"/>
    <property type="evidence" value="ECO:0007669"/>
    <property type="project" value="UniProtKB-SubCell"/>
</dbReference>
<evidence type="ECO:0000256" key="15">
    <source>
        <dbReference type="ARBA" id="ARBA00022832"/>
    </source>
</evidence>
<keyword evidence="18 31" id="KW-0560">Oxidoreductase</keyword>
<evidence type="ECO:0000256" key="12">
    <source>
        <dbReference type="ARBA" id="ARBA00022617"/>
    </source>
</evidence>
<comment type="cofactor">
    <cofactor evidence="1">
        <name>heme b</name>
        <dbReference type="ChEBI" id="CHEBI:60344"/>
    </cofactor>
</comment>
<evidence type="ECO:0000256" key="23">
    <source>
        <dbReference type="ARBA" id="ARBA00035976"/>
    </source>
</evidence>
<dbReference type="PROSITE" id="PS50292">
    <property type="entry name" value="PEROXIDASE_3"/>
    <property type="match status" value="1"/>
</dbReference>
<dbReference type="SUPFAM" id="SSF57196">
    <property type="entry name" value="EGF/Laminin"/>
    <property type="match status" value="1"/>
</dbReference>
<keyword evidence="14" id="KW-0256">Endoplasmic reticulum</keyword>
<evidence type="ECO:0000256" key="1">
    <source>
        <dbReference type="ARBA" id="ARBA00001970"/>
    </source>
</evidence>
<dbReference type="GO" id="GO:0046872">
    <property type="term" value="F:metal ion binding"/>
    <property type="evidence" value="ECO:0007669"/>
    <property type="project" value="UniProtKB-KW"/>
</dbReference>
<dbReference type="Pfam" id="PF03098">
    <property type="entry name" value="An_peroxidase"/>
    <property type="match status" value="1"/>
</dbReference>
<dbReference type="InterPro" id="IPR037120">
    <property type="entry name" value="Haem_peroxidase_sf_animal"/>
</dbReference>
<dbReference type="GO" id="GO:0016702">
    <property type="term" value="F:oxidoreductase activity, acting on single donors with incorporation of molecular oxygen, incorporation of two atoms of oxygen"/>
    <property type="evidence" value="ECO:0007669"/>
    <property type="project" value="TreeGrafter"/>
</dbReference>
<evidence type="ECO:0000256" key="25">
    <source>
        <dbReference type="ARBA" id="ARBA00036358"/>
    </source>
</evidence>
<evidence type="ECO:0000256" key="28">
    <source>
        <dbReference type="PROSITE-ProRule" id="PRU00076"/>
    </source>
</evidence>
<evidence type="ECO:0000256" key="22">
    <source>
        <dbReference type="ARBA" id="ARBA00023160"/>
    </source>
</evidence>
<dbReference type="AlphaFoldDB" id="A0A0U2IGU9"/>
<keyword evidence="12 27" id="KW-0349">Heme</keyword>
<feature type="binding site" description="axial binding residue" evidence="27">
    <location>
        <position position="382"/>
    </location>
    <ligand>
        <name>heme b</name>
        <dbReference type="ChEBI" id="CHEBI:60344"/>
    </ligand>
    <ligandPart>
        <name>Fe</name>
        <dbReference type="ChEBI" id="CHEBI:18248"/>
    </ligandPart>
</feature>
<feature type="domain" description="EGF-like" evidence="30">
    <location>
        <begin position="27"/>
        <end position="64"/>
    </location>
</feature>
<dbReference type="InterPro" id="IPR019791">
    <property type="entry name" value="Haem_peroxidase_animal"/>
</dbReference>
<keyword evidence="15" id="KW-0276">Fatty acid metabolism</keyword>
<evidence type="ECO:0000256" key="29">
    <source>
        <dbReference type="SAM" id="SignalP"/>
    </source>
</evidence>
<evidence type="ECO:0000259" key="30">
    <source>
        <dbReference type="PROSITE" id="PS50026"/>
    </source>
</evidence>
<dbReference type="PROSITE" id="PS00010">
    <property type="entry name" value="ASX_HYDROXYL"/>
    <property type="match status" value="1"/>
</dbReference>
<keyword evidence="10" id="KW-0575">Peroxidase</keyword>
<dbReference type="Gene3D" id="1.10.640.10">
    <property type="entry name" value="Haem peroxidase domain superfamily, animal type"/>
    <property type="match status" value="1"/>
</dbReference>
<evidence type="ECO:0000256" key="8">
    <source>
        <dbReference type="ARBA" id="ARBA00022501"/>
    </source>
</evidence>
<evidence type="ECO:0000256" key="9">
    <source>
        <dbReference type="ARBA" id="ARBA00022516"/>
    </source>
</evidence>
<feature type="signal peptide" evidence="29">
    <location>
        <begin position="1"/>
        <end position="19"/>
    </location>
</feature>
<dbReference type="EC" id="1.14.99.1" evidence="7"/>
<keyword evidence="8" id="KW-0644">Prostaglandin metabolism</keyword>
<dbReference type="InterPro" id="IPR050783">
    <property type="entry name" value="Oxylipin_biosynth_metab"/>
</dbReference>
<comment type="catalytic activity">
    <reaction evidence="26">
        <text>(9Z,12Z)-octadecadienoate + AH2 + O2 = (13R)-hydroxy-(9Z,11E)-octadecadienoate + A + H2O</text>
        <dbReference type="Rhea" id="RHEA:75455"/>
        <dbReference type="ChEBI" id="CHEBI:13193"/>
        <dbReference type="ChEBI" id="CHEBI:15377"/>
        <dbReference type="ChEBI" id="CHEBI:15379"/>
        <dbReference type="ChEBI" id="CHEBI:17499"/>
        <dbReference type="ChEBI" id="CHEBI:30245"/>
        <dbReference type="ChEBI" id="CHEBI:136655"/>
    </reaction>
    <physiologicalReaction direction="left-to-right" evidence="26">
        <dbReference type="Rhea" id="RHEA:75456"/>
    </physiologicalReaction>
</comment>
<evidence type="ECO:0000256" key="13">
    <source>
        <dbReference type="ARBA" id="ARBA00022723"/>
    </source>
</evidence>
<evidence type="ECO:0000256" key="16">
    <source>
        <dbReference type="ARBA" id="ARBA00022848"/>
    </source>
</evidence>
<dbReference type="GO" id="GO:0020037">
    <property type="term" value="F:heme binding"/>
    <property type="evidence" value="ECO:0007669"/>
    <property type="project" value="InterPro"/>
</dbReference>
<evidence type="ECO:0000256" key="19">
    <source>
        <dbReference type="ARBA" id="ARBA00023004"/>
    </source>
</evidence>
<dbReference type="InterPro" id="IPR000152">
    <property type="entry name" value="EGF-type_Asp/Asn_hydroxyl_site"/>
</dbReference>
<evidence type="ECO:0000256" key="14">
    <source>
        <dbReference type="ARBA" id="ARBA00022824"/>
    </source>
</evidence>
<dbReference type="EMBL" id="KM437934">
    <property type="protein sequence ID" value="ALG96651.1"/>
    <property type="molecule type" value="mRNA"/>
</dbReference>
<keyword evidence="21" id="KW-1015">Disulfide bond</keyword>
<evidence type="ECO:0000256" key="3">
    <source>
        <dbReference type="ARBA" id="ARBA00004586"/>
    </source>
</evidence>
<evidence type="ECO:0000256" key="10">
    <source>
        <dbReference type="ARBA" id="ARBA00022559"/>
    </source>
</evidence>
<evidence type="ECO:0000256" key="4">
    <source>
        <dbReference type="ARBA" id="ARBA00004702"/>
    </source>
</evidence>
<feature type="chain" id="PRO_5006830614" description="prostaglandin-endoperoxide synthase" evidence="29">
    <location>
        <begin position="20"/>
        <end position="596"/>
    </location>
</feature>
<gene>
    <name evidence="31" type="primary">COX</name>
</gene>
<evidence type="ECO:0000256" key="18">
    <source>
        <dbReference type="ARBA" id="ARBA00023002"/>
    </source>
</evidence>
<evidence type="ECO:0000256" key="20">
    <source>
        <dbReference type="ARBA" id="ARBA00023098"/>
    </source>
</evidence>
<dbReference type="CDD" id="cd09816">
    <property type="entry name" value="prostaglandin_endoperoxide_synthase"/>
    <property type="match status" value="1"/>
</dbReference>
<keyword evidence="16" id="KW-0492">Microsome</keyword>
<keyword evidence="9" id="KW-0444">Lipid biosynthesis</keyword>
<evidence type="ECO:0000313" key="31">
    <source>
        <dbReference type="EMBL" id="ALG96651.1"/>
    </source>
</evidence>
<dbReference type="InterPro" id="IPR000742">
    <property type="entry name" value="EGF"/>
</dbReference>
<reference evidence="31" key="1">
    <citation type="journal article" date="2015" name="J. Mol. Evol.">
        <title>Reconstruction of cyclooxygenase evolution in animals suggests variable, lineage-specific duplications, and homologs with low sequence identity.</title>
        <authorList>
            <person name="Havird J.C."/>
            <person name="Kocot K.M."/>
            <person name="Brannock P.M."/>
            <person name="Cannon J.T."/>
            <person name="Waits D.S."/>
            <person name="Weese D.A."/>
            <person name="Santos S.R."/>
            <person name="Halanych K.M."/>
        </authorList>
    </citation>
    <scope>NUCLEOTIDE SEQUENCE</scope>
</reference>
<comment type="similarity">
    <text evidence="5">Belongs to the prostaglandin G/H synthase family.</text>
</comment>
<keyword evidence="28" id="KW-0245">EGF-like domain</keyword>
<keyword evidence="17" id="KW-0223">Dioxygenase</keyword>
<dbReference type="GO" id="GO:0043005">
    <property type="term" value="C:neuron projection"/>
    <property type="evidence" value="ECO:0007669"/>
    <property type="project" value="TreeGrafter"/>
</dbReference>
<evidence type="ECO:0000256" key="24">
    <source>
        <dbReference type="ARBA" id="ARBA00036313"/>
    </source>
</evidence>
<evidence type="ECO:0000256" key="6">
    <source>
        <dbReference type="ARBA" id="ARBA00011738"/>
    </source>
</evidence>
<evidence type="ECO:0000256" key="26">
    <source>
        <dbReference type="ARBA" id="ARBA00036409"/>
    </source>
</evidence>
<dbReference type="PROSITE" id="PS50026">
    <property type="entry name" value="EGF_3"/>
    <property type="match status" value="1"/>
</dbReference>
<dbReference type="PANTHER" id="PTHR11903:SF39">
    <property type="entry name" value="PROSTAGLANDIN G_H SYNTHASE 2-LIKE"/>
    <property type="match status" value="1"/>
</dbReference>
<dbReference type="GO" id="GO:0004601">
    <property type="term" value="F:peroxidase activity"/>
    <property type="evidence" value="ECO:0007669"/>
    <property type="project" value="UniProtKB-KW"/>
</dbReference>
<comment type="subunit">
    <text evidence="6">Homodimer.</text>
</comment>
<evidence type="ECO:0000256" key="27">
    <source>
        <dbReference type="PIRSR" id="PIRSR619791-2"/>
    </source>
</evidence>
<dbReference type="GO" id="GO:0004666">
    <property type="term" value="F:prostaglandin-endoperoxide synthase activity"/>
    <property type="evidence" value="ECO:0007669"/>
    <property type="project" value="UniProtKB-EC"/>
</dbReference>
<comment type="catalytic activity">
    <reaction evidence="24">
        <text>(9Z,12Z)-octadecadienoate + AH2 + O2 = (9R)-hydroxy-(10E,12Z)-octadecadienoate + A + H2O</text>
        <dbReference type="Rhea" id="RHEA:75447"/>
        <dbReference type="ChEBI" id="CHEBI:13193"/>
        <dbReference type="ChEBI" id="CHEBI:15377"/>
        <dbReference type="ChEBI" id="CHEBI:15379"/>
        <dbReference type="ChEBI" id="CHEBI:17499"/>
        <dbReference type="ChEBI" id="CHEBI:30245"/>
        <dbReference type="ChEBI" id="CHEBI:77895"/>
    </reaction>
    <physiologicalReaction direction="left-to-right" evidence="24">
        <dbReference type="Rhea" id="RHEA:75448"/>
    </physiologicalReaction>
</comment>
<keyword evidence="22" id="KW-0275">Fatty acid biosynthesis</keyword>
<keyword evidence="29" id="KW-0732">Signal</keyword>
<keyword evidence="11" id="KW-0643">Prostaglandin biosynthesis</keyword>
<evidence type="ECO:0000256" key="7">
    <source>
        <dbReference type="ARBA" id="ARBA00012440"/>
    </source>
</evidence>
<dbReference type="PRINTS" id="PR00457">
    <property type="entry name" value="ANPEROXIDASE"/>
</dbReference>
<dbReference type="GO" id="GO:0019371">
    <property type="term" value="P:cyclooxygenase pathway"/>
    <property type="evidence" value="ECO:0007669"/>
    <property type="project" value="TreeGrafter"/>
</dbReference>
<dbReference type="CDD" id="cd00054">
    <property type="entry name" value="EGF_CA"/>
    <property type="match status" value="1"/>
</dbReference>
<evidence type="ECO:0000256" key="17">
    <source>
        <dbReference type="ARBA" id="ARBA00022964"/>
    </source>
</evidence>
<keyword evidence="20" id="KW-0443">Lipid metabolism</keyword>
<proteinExistence type="evidence at transcript level"/>
<evidence type="ECO:0000256" key="11">
    <source>
        <dbReference type="ARBA" id="ARBA00022585"/>
    </source>
</evidence>
<dbReference type="InterPro" id="IPR010255">
    <property type="entry name" value="Haem_peroxidase_sf"/>
</dbReference>